<feature type="region of interest" description="Disordered" evidence="1">
    <location>
        <begin position="1"/>
        <end position="53"/>
    </location>
</feature>
<feature type="region of interest" description="Disordered" evidence="1">
    <location>
        <begin position="82"/>
        <end position="111"/>
    </location>
</feature>
<protein>
    <submittedName>
        <fullName evidence="3">Uncharacterized protein LOC106811244</fullName>
    </submittedName>
</protein>
<name>A0ABM1EDL4_PRICU</name>
<sequence>MRDAEAVSDAESITSTTSATSRLYYESDQSLSSADESADEVVPHGGGDRRKPTLRDMQEVLEEHCLLEEVLSEKEASLSGLQKELSEKEASLSGLQKKLSEKEVCASEQSM</sequence>
<feature type="compositionally biased region" description="Low complexity" evidence="1">
    <location>
        <begin position="12"/>
        <end position="21"/>
    </location>
</feature>
<dbReference type="GeneID" id="106811244"/>
<evidence type="ECO:0000313" key="3">
    <source>
        <dbReference type="RefSeq" id="XP_014670285.1"/>
    </source>
</evidence>
<dbReference type="Proteomes" id="UP000695022">
    <property type="component" value="Unplaced"/>
</dbReference>
<proteinExistence type="predicted"/>
<gene>
    <name evidence="3" type="primary">LOC106811244</name>
</gene>
<dbReference type="RefSeq" id="XP_014670285.1">
    <property type="nucleotide sequence ID" value="XM_014814799.1"/>
</dbReference>
<evidence type="ECO:0000313" key="2">
    <source>
        <dbReference type="Proteomes" id="UP000695022"/>
    </source>
</evidence>
<organism evidence="2 3">
    <name type="scientific">Priapulus caudatus</name>
    <name type="common">Priapulid worm</name>
    <dbReference type="NCBI Taxonomy" id="37621"/>
    <lineage>
        <taxon>Eukaryota</taxon>
        <taxon>Metazoa</taxon>
        <taxon>Ecdysozoa</taxon>
        <taxon>Scalidophora</taxon>
        <taxon>Priapulida</taxon>
        <taxon>Priapulimorpha</taxon>
        <taxon>Priapulimorphida</taxon>
        <taxon>Priapulidae</taxon>
        <taxon>Priapulus</taxon>
    </lineage>
</organism>
<reference evidence="3" key="1">
    <citation type="submission" date="2025-08" db="UniProtKB">
        <authorList>
            <consortium name="RefSeq"/>
        </authorList>
    </citation>
    <scope>IDENTIFICATION</scope>
</reference>
<accession>A0ABM1EDL4</accession>
<keyword evidence="2" id="KW-1185">Reference proteome</keyword>
<evidence type="ECO:0000256" key="1">
    <source>
        <dbReference type="SAM" id="MobiDB-lite"/>
    </source>
</evidence>